<evidence type="ECO:0008006" key="5">
    <source>
        <dbReference type="Google" id="ProtNLM"/>
    </source>
</evidence>
<keyword evidence="2" id="KW-0472">Membrane</keyword>
<accession>A0ABS9YZI8</accession>
<comment type="caution">
    <text evidence="3">The sequence shown here is derived from an EMBL/GenBank/DDBJ whole genome shotgun (WGS) entry which is preliminary data.</text>
</comment>
<protein>
    <recommendedName>
        <fullName evidence="5">Serine/threonine protein kinase</fullName>
    </recommendedName>
</protein>
<evidence type="ECO:0000313" key="3">
    <source>
        <dbReference type="EMBL" id="MCI4675744.1"/>
    </source>
</evidence>
<keyword evidence="4" id="KW-1185">Reference proteome</keyword>
<dbReference type="Proteomes" id="UP001139068">
    <property type="component" value="Unassembled WGS sequence"/>
</dbReference>
<feature type="region of interest" description="Disordered" evidence="1">
    <location>
        <begin position="176"/>
        <end position="201"/>
    </location>
</feature>
<dbReference type="EMBL" id="JAIVFL010000001">
    <property type="protein sequence ID" value="MCI4675744.1"/>
    <property type="molecule type" value="Genomic_DNA"/>
</dbReference>
<name>A0ABS9YZI8_9MYCO</name>
<evidence type="ECO:0000313" key="4">
    <source>
        <dbReference type="Proteomes" id="UP001139068"/>
    </source>
</evidence>
<evidence type="ECO:0000256" key="2">
    <source>
        <dbReference type="SAM" id="Phobius"/>
    </source>
</evidence>
<feature type="compositionally biased region" description="Low complexity" evidence="1">
    <location>
        <begin position="177"/>
        <end position="201"/>
    </location>
</feature>
<feature type="transmembrane region" description="Helical" evidence="2">
    <location>
        <begin position="20"/>
        <end position="40"/>
    </location>
</feature>
<sequence length="219" mass="22152">MSVDHPLDPNPGTSQRSRLLAPLAAGAVLAAVSMVVGVTVNSGSADSLPVAQAAPSTTTMTTATSSAASSSYKADSKGYLDTKARCDDSQIVAAYGRTQRSLVAICVDPSGDLQYRGVRLSDNASLKLSATRGSDGTVTAGNDGVTYSISPKLFLVSEGDNVIYRDSWIEFEQPGFSGSSTSSAATTTATTSGSATTTVSTTTVTVTTSVTPTTSKSGG</sequence>
<evidence type="ECO:0000256" key="1">
    <source>
        <dbReference type="SAM" id="MobiDB-lite"/>
    </source>
</evidence>
<organism evidence="3 4">
    <name type="scientific">Candidatus Mycolicibacterium alkanivorans</name>
    <dbReference type="NCBI Taxonomy" id="2954114"/>
    <lineage>
        <taxon>Bacteria</taxon>
        <taxon>Bacillati</taxon>
        <taxon>Actinomycetota</taxon>
        <taxon>Actinomycetes</taxon>
        <taxon>Mycobacteriales</taxon>
        <taxon>Mycobacteriaceae</taxon>
        <taxon>Mycolicibacterium</taxon>
    </lineage>
</organism>
<reference evidence="3" key="1">
    <citation type="journal article" date="2022" name="ISME J.">
        <title>Identification of active gaseous-alkane degraders at natural gas seeps.</title>
        <authorList>
            <person name="Farhan Ul Haque M."/>
            <person name="Hernandez M."/>
            <person name="Crombie A.T."/>
            <person name="Murrell J.C."/>
        </authorList>
    </citation>
    <scope>NUCLEOTIDE SEQUENCE</scope>
    <source>
        <strain evidence="3">ANDR5</strain>
    </source>
</reference>
<keyword evidence="2" id="KW-1133">Transmembrane helix</keyword>
<keyword evidence="2" id="KW-0812">Transmembrane</keyword>
<dbReference type="RefSeq" id="WP_243072022.1">
    <property type="nucleotide sequence ID" value="NZ_JAIVFL010000001.1"/>
</dbReference>
<proteinExistence type="predicted"/>
<gene>
    <name evidence="3" type="ORF">K9U37_12980</name>
</gene>